<dbReference type="InterPro" id="IPR050952">
    <property type="entry name" value="TRIM-NHL_E3_ligases"/>
</dbReference>
<evidence type="ECO:0008006" key="3">
    <source>
        <dbReference type="Google" id="ProtNLM"/>
    </source>
</evidence>
<dbReference type="AlphaFoldDB" id="C3YZ49"/>
<dbReference type="eggNOG" id="KOG2177">
    <property type="taxonomic scope" value="Eukaryota"/>
</dbReference>
<dbReference type="PANTHER" id="PTHR24104:SF50">
    <property type="entry name" value="SMP-30_GLUCONOLACTONASE_LRE-LIKE REGION DOMAIN-CONTAINING PROTEIN"/>
    <property type="match status" value="1"/>
</dbReference>
<organism>
    <name type="scientific">Branchiostoma floridae</name>
    <name type="common">Florida lancelet</name>
    <name type="synonym">Amphioxus</name>
    <dbReference type="NCBI Taxonomy" id="7739"/>
    <lineage>
        <taxon>Eukaryota</taxon>
        <taxon>Metazoa</taxon>
        <taxon>Chordata</taxon>
        <taxon>Cephalochordata</taxon>
        <taxon>Leptocardii</taxon>
        <taxon>Amphioxiformes</taxon>
        <taxon>Branchiostomatidae</taxon>
        <taxon>Branchiostoma</taxon>
    </lineage>
</organism>
<dbReference type="CDD" id="cd05819">
    <property type="entry name" value="NHL"/>
    <property type="match status" value="1"/>
</dbReference>
<evidence type="ECO:0000256" key="1">
    <source>
        <dbReference type="SAM" id="MobiDB-lite"/>
    </source>
</evidence>
<dbReference type="InParanoid" id="C3YZ49"/>
<evidence type="ECO:0000313" key="2">
    <source>
        <dbReference type="EMBL" id="EEN54557.1"/>
    </source>
</evidence>
<name>C3YZ49_BRAFL</name>
<protein>
    <recommendedName>
        <fullName evidence="3">SMP-30/Gluconolactonase/LRE-like region domain-containing protein</fullName>
    </recommendedName>
</protein>
<dbReference type="SUPFAM" id="SSF101898">
    <property type="entry name" value="NHL repeat"/>
    <property type="match status" value="1"/>
</dbReference>
<accession>C3YZ49</accession>
<dbReference type="Gene3D" id="2.120.10.30">
    <property type="entry name" value="TolB, C-terminal domain"/>
    <property type="match status" value="1"/>
</dbReference>
<feature type="compositionally biased region" description="Polar residues" evidence="1">
    <location>
        <begin position="259"/>
        <end position="271"/>
    </location>
</feature>
<reference evidence="2" key="1">
    <citation type="journal article" date="2008" name="Nature">
        <title>The amphioxus genome and the evolution of the chordate karyotype.</title>
        <authorList>
            <consortium name="US DOE Joint Genome Institute (JGI-PGF)"/>
            <person name="Putnam N.H."/>
            <person name="Butts T."/>
            <person name="Ferrier D.E.K."/>
            <person name="Furlong R.F."/>
            <person name="Hellsten U."/>
            <person name="Kawashima T."/>
            <person name="Robinson-Rechavi M."/>
            <person name="Shoguchi E."/>
            <person name="Terry A."/>
            <person name="Yu J.-K."/>
            <person name="Benito-Gutierrez E.L."/>
            <person name="Dubchak I."/>
            <person name="Garcia-Fernandez J."/>
            <person name="Gibson-Brown J.J."/>
            <person name="Grigoriev I.V."/>
            <person name="Horton A.C."/>
            <person name="de Jong P.J."/>
            <person name="Jurka J."/>
            <person name="Kapitonov V.V."/>
            <person name="Kohara Y."/>
            <person name="Kuroki Y."/>
            <person name="Lindquist E."/>
            <person name="Lucas S."/>
            <person name="Osoegawa K."/>
            <person name="Pennacchio L.A."/>
            <person name="Salamov A.A."/>
            <person name="Satou Y."/>
            <person name="Sauka-Spengler T."/>
            <person name="Schmutz J."/>
            <person name="Shin-I T."/>
            <person name="Toyoda A."/>
            <person name="Bronner-Fraser M."/>
            <person name="Fujiyama A."/>
            <person name="Holland L.Z."/>
            <person name="Holland P.W.H."/>
            <person name="Satoh N."/>
            <person name="Rokhsar D.S."/>
        </authorList>
    </citation>
    <scope>NUCLEOTIDE SEQUENCE [LARGE SCALE GENOMIC DNA]</scope>
    <source>
        <strain evidence="2">S238N-H82</strain>
        <tissue evidence="2">Testes</tissue>
    </source>
</reference>
<feature type="compositionally biased region" description="Polar residues" evidence="1">
    <location>
        <begin position="280"/>
        <end position="292"/>
    </location>
</feature>
<feature type="compositionally biased region" description="Basic and acidic residues" evidence="1">
    <location>
        <begin position="68"/>
        <end position="87"/>
    </location>
</feature>
<gene>
    <name evidence="2" type="ORF">BRAFLDRAFT_66936</name>
</gene>
<feature type="compositionally biased region" description="Polar residues" evidence="1">
    <location>
        <begin position="55"/>
        <end position="64"/>
    </location>
</feature>
<dbReference type="InterPro" id="IPR011042">
    <property type="entry name" value="6-blade_b-propeller_TolB-like"/>
</dbReference>
<dbReference type="EMBL" id="GG666565">
    <property type="protein sequence ID" value="EEN54557.1"/>
    <property type="molecule type" value="Genomic_DNA"/>
</dbReference>
<feature type="region of interest" description="Disordered" evidence="1">
    <location>
        <begin position="180"/>
        <end position="224"/>
    </location>
</feature>
<feature type="region of interest" description="Disordered" evidence="1">
    <location>
        <begin position="257"/>
        <end position="292"/>
    </location>
</feature>
<feature type="compositionally biased region" description="Polar residues" evidence="1">
    <location>
        <begin position="104"/>
        <end position="113"/>
    </location>
</feature>
<sequence>MDPITADDSDCGAGYDIPTNMQAAHADLSHVRDCPDSTPEPVVQHEVQPQRRSYRSSLAGQTDASPGHTEDPLPDVRSDASFEHSNLDDGPCFSPNNIGDRPSQPVSCSSYKVSDTEQNQALYVDNPLVEAEESPSKQIYGTEVENAESVVQYQQRGSCHKEALSTCYQCDRDVDDASTDRQDVEDCGADSEAENHEVQTETVAQQSEDVESSSQNRTEREVMSDDECIRPYAVAYNQDDEDACDIQPYAVTYEEGEGQLNTSSDIASAKQQRPDPIHSGNASFPNPMYSGNGNALHPNPLYAPNAAQPMAGRAALSRLAPRVPYLGPRRLVAKLNLFEVTFTQVVQGQEPGMFDEQGGVVVSPSNEIFVADAKGVQVFSMKGVYLRRFPTTTPDYKCETMVPEGLSIDGKGHLWVIGVCFPTLVKRIVRYTKTGHHLTTLHPPMSRCFYSMTVDSLRNRVVVIERFITSSYLTVLQFNGTVLHTFRMGRGVAWSGGLVSVGRTETFFVSDRRAGINNIYAFNEAGHFLFRFEGDLLRKITGMCTDSSGNVLVADGAGGKVELFTEDGRYVRRVASGLHRADSVAVAPGGQLVVTNNDNGTVTIFPDY</sequence>
<feature type="compositionally biased region" description="Polar residues" evidence="1">
    <location>
        <begin position="200"/>
        <end position="216"/>
    </location>
</feature>
<dbReference type="PANTHER" id="PTHR24104">
    <property type="entry name" value="E3 UBIQUITIN-PROTEIN LIGASE NHLRC1-RELATED"/>
    <property type="match status" value="1"/>
</dbReference>
<proteinExistence type="predicted"/>
<feature type="region of interest" description="Disordered" evidence="1">
    <location>
        <begin position="26"/>
        <end position="113"/>
    </location>
</feature>